<accession>A0A7X4W7P0</accession>
<dbReference type="SUPFAM" id="SSF52317">
    <property type="entry name" value="Class I glutamine amidotransferase-like"/>
    <property type="match status" value="1"/>
</dbReference>
<dbReference type="NCBIfam" id="NF006098">
    <property type="entry name" value="PRK08250.1"/>
    <property type="match status" value="1"/>
</dbReference>
<protein>
    <recommendedName>
        <fullName evidence="1">Glutamine amidotransferase domain-containing protein</fullName>
    </recommendedName>
</protein>
<feature type="domain" description="Glutamine amidotransferase" evidence="1">
    <location>
        <begin position="44"/>
        <end position="183"/>
    </location>
</feature>
<organism evidence="2 3">
    <name type="scientific">Photobacterium halotolerans</name>
    <dbReference type="NCBI Taxonomy" id="265726"/>
    <lineage>
        <taxon>Bacteria</taxon>
        <taxon>Pseudomonadati</taxon>
        <taxon>Pseudomonadota</taxon>
        <taxon>Gammaproteobacteria</taxon>
        <taxon>Vibrionales</taxon>
        <taxon>Vibrionaceae</taxon>
        <taxon>Photobacterium</taxon>
    </lineage>
</organism>
<dbReference type="InterPro" id="IPR029062">
    <property type="entry name" value="Class_I_gatase-like"/>
</dbReference>
<proteinExistence type="predicted"/>
<dbReference type="GO" id="GO:0005829">
    <property type="term" value="C:cytosol"/>
    <property type="evidence" value="ECO:0007669"/>
    <property type="project" value="TreeGrafter"/>
</dbReference>
<reference evidence="2 3" key="1">
    <citation type="submission" date="2017-05" db="EMBL/GenBank/DDBJ databases">
        <title>High clonality and local adaptation shapes Vibrionaceae linages within an endangered oasis.</title>
        <authorList>
            <person name="Vazquez-Rosas-Landa M."/>
        </authorList>
    </citation>
    <scope>NUCLEOTIDE SEQUENCE [LARGE SCALE GENOMIC DNA]</scope>
    <source>
        <strain evidence="2 3">P46_P4S1P180</strain>
    </source>
</reference>
<dbReference type="InterPro" id="IPR044992">
    <property type="entry name" value="ChyE-like"/>
</dbReference>
<evidence type="ECO:0000259" key="1">
    <source>
        <dbReference type="Pfam" id="PF00117"/>
    </source>
</evidence>
<name>A0A7X4W7P0_9GAMM</name>
<comment type="caution">
    <text evidence="2">The sequence shown here is derived from an EMBL/GenBank/DDBJ whole genome shotgun (WGS) entry which is preliminary data.</text>
</comment>
<dbReference type="InterPro" id="IPR017926">
    <property type="entry name" value="GATASE"/>
</dbReference>
<dbReference type="PANTHER" id="PTHR42695:SF5">
    <property type="entry name" value="GLUTAMINE AMIDOTRANSFERASE YLR126C-RELATED"/>
    <property type="match status" value="1"/>
</dbReference>
<evidence type="ECO:0000313" key="2">
    <source>
        <dbReference type="EMBL" id="NAW63683.1"/>
    </source>
</evidence>
<dbReference type="CDD" id="cd01741">
    <property type="entry name" value="GATase1_1"/>
    <property type="match status" value="1"/>
</dbReference>
<dbReference type="RefSeq" id="WP_161442046.1">
    <property type="nucleotide sequence ID" value="NZ_WXWW01000009.1"/>
</dbReference>
<dbReference type="PROSITE" id="PS51273">
    <property type="entry name" value="GATASE_TYPE_1"/>
    <property type="match status" value="1"/>
</dbReference>
<evidence type="ECO:0000313" key="3">
    <source>
        <dbReference type="Proteomes" id="UP000465712"/>
    </source>
</evidence>
<gene>
    <name evidence="2" type="ORF">CAG72_00475</name>
</gene>
<dbReference type="Gene3D" id="3.40.50.880">
    <property type="match status" value="1"/>
</dbReference>
<dbReference type="EMBL" id="WXWW01000009">
    <property type="protein sequence ID" value="NAW63683.1"/>
    <property type="molecule type" value="Genomic_DNA"/>
</dbReference>
<sequence>MKVHFVMHEAFEGPGALLQWIDQRNYSTSYSRVYLGEVLPERGDDMDLLIVLGGPQSPATTREECPHFDAAAEITLIKKAVASKTPVVGFCLGAQLLGEALGAPHSRSLEPEVGCFPIVLNKHARLDRKFEGFPPELVVGHWHNDMPGLTPECQVLATSLGCPRQIVRYTPLAYGFQCHPEFTRDSVEGLIRHSGDDLNNHENKPFIQTAEQLRNADYSEMNRALFSFLDALVAESRRDLI</sequence>
<dbReference type="PANTHER" id="PTHR42695">
    <property type="entry name" value="GLUTAMINE AMIDOTRANSFERASE YLR126C-RELATED"/>
    <property type="match status" value="1"/>
</dbReference>
<dbReference type="Pfam" id="PF00117">
    <property type="entry name" value="GATase"/>
    <property type="match status" value="1"/>
</dbReference>
<dbReference type="AlphaFoldDB" id="A0A7X4W7P0"/>
<dbReference type="FunFam" id="3.40.50.880:FF:000033">
    <property type="entry name" value="Glutamine amidotransferase class-I"/>
    <property type="match status" value="1"/>
</dbReference>
<dbReference type="Proteomes" id="UP000465712">
    <property type="component" value="Unassembled WGS sequence"/>
</dbReference>